<sequence length="146" mass="14986">MWVVLCSGLAGAAVRFIGPDPSPLMAADCTREDEDGELGSATPRFSRKAGGKEFGRELVVGATNGSPALLSYDVLVSEVHRLQRKNAATPTPPKTPPTIAPSLGLLLKGDLDVSGRDVGPGGDGDGEEPADVVRPIALIKTASAVV</sequence>
<organism evidence="1 2">
    <name type="scientific">Mycena rosella</name>
    <name type="common">Pink bonnet</name>
    <name type="synonym">Agaricus rosellus</name>
    <dbReference type="NCBI Taxonomy" id="1033263"/>
    <lineage>
        <taxon>Eukaryota</taxon>
        <taxon>Fungi</taxon>
        <taxon>Dikarya</taxon>
        <taxon>Basidiomycota</taxon>
        <taxon>Agaricomycotina</taxon>
        <taxon>Agaricomycetes</taxon>
        <taxon>Agaricomycetidae</taxon>
        <taxon>Agaricales</taxon>
        <taxon>Marasmiineae</taxon>
        <taxon>Mycenaceae</taxon>
        <taxon>Mycena</taxon>
    </lineage>
</organism>
<proteinExistence type="predicted"/>
<dbReference type="AlphaFoldDB" id="A0AAD7GAJ7"/>
<comment type="caution">
    <text evidence="1">The sequence shown here is derived from an EMBL/GenBank/DDBJ whole genome shotgun (WGS) entry which is preliminary data.</text>
</comment>
<name>A0AAD7GAJ7_MYCRO</name>
<gene>
    <name evidence="1" type="ORF">B0H17DRAFT_1140079</name>
</gene>
<reference evidence="1" key="1">
    <citation type="submission" date="2023-03" db="EMBL/GenBank/DDBJ databases">
        <title>Massive genome expansion in bonnet fungi (Mycena s.s.) driven by repeated elements and novel gene families across ecological guilds.</title>
        <authorList>
            <consortium name="Lawrence Berkeley National Laboratory"/>
            <person name="Harder C.B."/>
            <person name="Miyauchi S."/>
            <person name="Viragh M."/>
            <person name="Kuo A."/>
            <person name="Thoen E."/>
            <person name="Andreopoulos B."/>
            <person name="Lu D."/>
            <person name="Skrede I."/>
            <person name="Drula E."/>
            <person name="Henrissat B."/>
            <person name="Morin E."/>
            <person name="Kohler A."/>
            <person name="Barry K."/>
            <person name="LaButti K."/>
            <person name="Morin E."/>
            <person name="Salamov A."/>
            <person name="Lipzen A."/>
            <person name="Mereny Z."/>
            <person name="Hegedus B."/>
            <person name="Baldrian P."/>
            <person name="Stursova M."/>
            <person name="Weitz H."/>
            <person name="Taylor A."/>
            <person name="Grigoriev I.V."/>
            <person name="Nagy L.G."/>
            <person name="Martin F."/>
            <person name="Kauserud H."/>
        </authorList>
    </citation>
    <scope>NUCLEOTIDE SEQUENCE</scope>
    <source>
        <strain evidence="1">CBHHK067</strain>
    </source>
</reference>
<dbReference type="Proteomes" id="UP001221757">
    <property type="component" value="Unassembled WGS sequence"/>
</dbReference>
<evidence type="ECO:0000313" key="2">
    <source>
        <dbReference type="Proteomes" id="UP001221757"/>
    </source>
</evidence>
<protein>
    <submittedName>
        <fullName evidence="1">Uncharacterized protein</fullName>
    </submittedName>
</protein>
<dbReference type="EMBL" id="JARKIE010000145">
    <property type="protein sequence ID" value="KAJ7676221.1"/>
    <property type="molecule type" value="Genomic_DNA"/>
</dbReference>
<keyword evidence="2" id="KW-1185">Reference proteome</keyword>
<accession>A0AAD7GAJ7</accession>
<evidence type="ECO:0000313" key="1">
    <source>
        <dbReference type="EMBL" id="KAJ7676221.1"/>
    </source>
</evidence>